<dbReference type="VEuPathDB" id="FungiDB:PYU1_G012594"/>
<dbReference type="AlphaFoldDB" id="K3X5X1"/>
<accession>K3X5X1</accession>
<dbReference type="EMBL" id="GL376612">
    <property type="status" value="NOT_ANNOTATED_CDS"/>
    <property type="molecule type" value="Genomic_DNA"/>
</dbReference>
<evidence type="ECO:0000313" key="2">
    <source>
        <dbReference type="Proteomes" id="UP000019132"/>
    </source>
</evidence>
<evidence type="ECO:0000313" key="1">
    <source>
        <dbReference type="EnsemblProtists" id="PYU1_T012620"/>
    </source>
</evidence>
<dbReference type="HOGENOM" id="CLU_2019849_0_0_1"/>
<reference evidence="2" key="2">
    <citation type="submission" date="2010-04" db="EMBL/GenBank/DDBJ databases">
        <authorList>
            <person name="Buell R."/>
            <person name="Hamilton J."/>
            <person name="Hostetler J."/>
        </authorList>
    </citation>
    <scope>NUCLEOTIDE SEQUENCE [LARGE SCALE GENOMIC DNA]</scope>
    <source>
        <strain evidence="2">DAOM:BR144</strain>
    </source>
</reference>
<keyword evidence="2" id="KW-1185">Reference proteome</keyword>
<proteinExistence type="predicted"/>
<protein>
    <recommendedName>
        <fullName evidence="3">TNF family profile domain-containing protein</fullName>
    </recommendedName>
</protein>
<organism evidence="1 2">
    <name type="scientific">Globisporangium ultimum (strain ATCC 200006 / CBS 805.95 / DAOM BR144)</name>
    <name type="common">Pythium ultimum</name>
    <dbReference type="NCBI Taxonomy" id="431595"/>
    <lineage>
        <taxon>Eukaryota</taxon>
        <taxon>Sar</taxon>
        <taxon>Stramenopiles</taxon>
        <taxon>Oomycota</taxon>
        <taxon>Peronosporomycetes</taxon>
        <taxon>Pythiales</taxon>
        <taxon>Pythiaceae</taxon>
        <taxon>Globisporangium</taxon>
    </lineage>
</organism>
<dbReference type="EnsemblProtists" id="PYU1_T012620">
    <property type="protein sequence ID" value="PYU1_T012620"/>
    <property type="gene ID" value="PYU1_G012594"/>
</dbReference>
<reference evidence="1" key="3">
    <citation type="submission" date="2015-02" db="UniProtKB">
        <authorList>
            <consortium name="EnsemblProtists"/>
        </authorList>
    </citation>
    <scope>IDENTIFICATION</scope>
    <source>
        <strain evidence="1">DAOM BR144</strain>
    </source>
</reference>
<evidence type="ECO:0008006" key="3">
    <source>
        <dbReference type="Google" id="ProtNLM"/>
    </source>
</evidence>
<name>K3X5X1_GLOUD</name>
<dbReference type="Proteomes" id="UP000019132">
    <property type="component" value="Unassembled WGS sequence"/>
</dbReference>
<reference evidence="2" key="1">
    <citation type="journal article" date="2010" name="Genome Biol.">
        <title>Genome sequence of the necrotrophic plant pathogen Pythium ultimum reveals original pathogenicity mechanisms and effector repertoire.</title>
        <authorList>
            <person name="Levesque C.A."/>
            <person name="Brouwer H."/>
            <person name="Cano L."/>
            <person name="Hamilton J.P."/>
            <person name="Holt C."/>
            <person name="Huitema E."/>
            <person name="Raffaele S."/>
            <person name="Robideau G.P."/>
            <person name="Thines M."/>
            <person name="Win J."/>
            <person name="Zerillo M.M."/>
            <person name="Beakes G.W."/>
            <person name="Boore J.L."/>
            <person name="Busam D."/>
            <person name="Dumas B."/>
            <person name="Ferriera S."/>
            <person name="Fuerstenberg S.I."/>
            <person name="Gachon C.M."/>
            <person name="Gaulin E."/>
            <person name="Govers F."/>
            <person name="Grenville-Briggs L."/>
            <person name="Horner N."/>
            <person name="Hostetler J."/>
            <person name="Jiang R.H."/>
            <person name="Johnson J."/>
            <person name="Krajaejun T."/>
            <person name="Lin H."/>
            <person name="Meijer H.J."/>
            <person name="Moore B."/>
            <person name="Morris P."/>
            <person name="Phuntmart V."/>
            <person name="Puiu D."/>
            <person name="Shetty J."/>
            <person name="Stajich J.E."/>
            <person name="Tripathy S."/>
            <person name="Wawra S."/>
            <person name="van West P."/>
            <person name="Whitty B.R."/>
            <person name="Coutinho P.M."/>
            <person name="Henrissat B."/>
            <person name="Martin F."/>
            <person name="Thomas P.D."/>
            <person name="Tyler B.M."/>
            <person name="De Vries R.P."/>
            <person name="Kamoun S."/>
            <person name="Yandell M."/>
            <person name="Tisserat N."/>
            <person name="Buell C.R."/>
        </authorList>
    </citation>
    <scope>NUCLEOTIDE SEQUENCE</scope>
    <source>
        <strain evidence="2">DAOM:BR144</strain>
    </source>
</reference>
<dbReference type="InParanoid" id="K3X5X1"/>
<sequence length="123" mass="13816">MECAFESTTNVYLGQWLVWSSLRTDAVCTIDNDRTRIRFLRSGVYLINLKVLYQKCSDDDVCRMELNLDGKPLQSCAFPTATGSGVTSWYSLTVPVVEGQVLTVKKRCHTYVPKASLTLTLVN</sequence>